<evidence type="ECO:0000313" key="3">
    <source>
        <dbReference type="Proteomes" id="UP001341281"/>
    </source>
</evidence>
<name>A0AAQ3TB74_PASNO</name>
<feature type="region of interest" description="Disordered" evidence="1">
    <location>
        <begin position="1"/>
        <end position="30"/>
    </location>
</feature>
<organism evidence="2 3">
    <name type="scientific">Paspalum notatum var. saurae</name>
    <dbReference type="NCBI Taxonomy" id="547442"/>
    <lineage>
        <taxon>Eukaryota</taxon>
        <taxon>Viridiplantae</taxon>
        <taxon>Streptophyta</taxon>
        <taxon>Embryophyta</taxon>
        <taxon>Tracheophyta</taxon>
        <taxon>Spermatophyta</taxon>
        <taxon>Magnoliopsida</taxon>
        <taxon>Liliopsida</taxon>
        <taxon>Poales</taxon>
        <taxon>Poaceae</taxon>
        <taxon>PACMAD clade</taxon>
        <taxon>Panicoideae</taxon>
        <taxon>Andropogonodae</taxon>
        <taxon>Paspaleae</taxon>
        <taxon>Paspalinae</taxon>
        <taxon>Paspalum</taxon>
    </lineage>
</organism>
<dbReference type="EMBL" id="CP144748">
    <property type="protein sequence ID" value="WVZ70248.1"/>
    <property type="molecule type" value="Genomic_DNA"/>
</dbReference>
<gene>
    <name evidence="2" type="ORF">U9M48_018928</name>
</gene>
<evidence type="ECO:0000256" key="1">
    <source>
        <dbReference type="SAM" id="MobiDB-lite"/>
    </source>
</evidence>
<sequence length="71" mass="8360">MNRLFPATDLRSRKKDEDSNSPYPNTDAGLQSDMIQESVQMLWSQPNMPGLFGDHRQTQYMCLRLRLQLMR</sequence>
<reference evidence="2 3" key="1">
    <citation type="submission" date="2024-02" db="EMBL/GenBank/DDBJ databases">
        <title>High-quality chromosome-scale genome assembly of Pensacola bahiagrass (Paspalum notatum Flugge var. saurae).</title>
        <authorList>
            <person name="Vega J.M."/>
            <person name="Podio M."/>
            <person name="Orjuela J."/>
            <person name="Siena L.A."/>
            <person name="Pessino S.C."/>
            <person name="Combes M.C."/>
            <person name="Mariac C."/>
            <person name="Albertini E."/>
            <person name="Pupilli F."/>
            <person name="Ortiz J.P.A."/>
            <person name="Leblanc O."/>
        </authorList>
    </citation>
    <scope>NUCLEOTIDE SEQUENCE [LARGE SCALE GENOMIC DNA]</scope>
    <source>
        <strain evidence="2">R1</strain>
        <tissue evidence="2">Leaf</tissue>
    </source>
</reference>
<protein>
    <submittedName>
        <fullName evidence="2">Uncharacterized protein</fullName>
    </submittedName>
</protein>
<keyword evidence="3" id="KW-1185">Reference proteome</keyword>
<dbReference type="Proteomes" id="UP001341281">
    <property type="component" value="Chromosome 04"/>
</dbReference>
<proteinExistence type="predicted"/>
<evidence type="ECO:0000313" key="2">
    <source>
        <dbReference type="EMBL" id="WVZ70248.1"/>
    </source>
</evidence>
<dbReference type="AlphaFoldDB" id="A0AAQ3TB74"/>
<accession>A0AAQ3TB74</accession>